<keyword evidence="2" id="KW-1185">Reference proteome</keyword>
<sequence length="125" mass="14122">MAAPDQEQPDPQAMASQFTELATNVPRFRDIPAFDSGTLILAELRAMRQEMRNMERRMTTRLEAADYNALARLTNSSLAVTVESQLIPLRKSDNQEVEEFAATQADIDRLNYECPRLSCVIMEIG</sequence>
<name>A0A3N4KKQ3_9PEZI</name>
<dbReference type="AlphaFoldDB" id="A0A3N4KKQ3"/>
<protein>
    <submittedName>
        <fullName evidence="1">Uncharacterized protein</fullName>
    </submittedName>
</protein>
<evidence type="ECO:0000313" key="1">
    <source>
        <dbReference type="EMBL" id="RPB09882.1"/>
    </source>
</evidence>
<organism evidence="1 2">
    <name type="scientific">Morchella conica CCBAS932</name>
    <dbReference type="NCBI Taxonomy" id="1392247"/>
    <lineage>
        <taxon>Eukaryota</taxon>
        <taxon>Fungi</taxon>
        <taxon>Dikarya</taxon>
        <taxon>Ascomycota</taxon>
        <taxon>Pezizomycotina</taxon>
        <taxon>Pezizomycetes</taxon>
        <taxon>Pezizales</taxon>
        <taxon>Morchellaceae</taxon>
        <taxon>Morchella</taxon>
    </lineage>
</organism>
<gene>
    <name evidence="1" type="ORF">P167DRAFT_538010</name>
</gene>
<evidence type="ECO:0000313" key="2">
    <source>
        <dbReference type="Proteomes" id="UP000277580"/>
    </source>
</evidence>
<dbReference type="OrthoDB" id="5413892at2759"/>
<accession>A0A3N4KKQ3</accession>
<dbReference type="Proteomes" id="UP000277580">
    <property type="component" value="Unassembled WGS sequence"/>
</dbReference>
<reference evidence="1 2" key="1">
    <citation type="journal article" date="2018" name="Nat. Ecol. Evol.">
        <title>Pezizomycetes genomes reveal the molecular basis of ectomycorrhizal truffle lifestyle.</title>
        <authorList>
            <person name="Murat C."/>
            <person name="Payen T."/>
            <person name="Noel B."/>
            <person name="Kuo A."/>
            <person name="Morin E."/>
            <person name="Chen J."/>
            <person name="Kohler A."/>
            <person name="Krizsan K."/>
            <person name="Balestrini R."/>
            <person name="Da Silva C."/>
            <person name="Montanini B."/>
            <person name="Hainaut M."/>
            <person name="Levati E."/>
            <person name="Barry K.W."/>
            <person name="Belfiori B."/>
            <person name="Cichocki N."/>
            <person name="Clum A."/>
            <person name="Dockter R.B."/>
            <person name="Fauchery L."/>
            <person name="Guy J."/>
            <person name="Iotti M."/>
            <person name="Le Tacon F."/>
            <person name="Lindquist E.A."/>
            <person name="Lipzen A."/>
            <person name="Malagnac F."/>
            <person name="Mello A."/>
            <person name="Molinier V."/>
            <person name="Miyauchi S."/>
            <person name="Poulain J."/>
            <person name="Riccioni C."/>
            <person name="Rubini A."/>
            <person name="Sitrit Y."/>
            <person name="Splivallo R."/>
            <person name="Traeger S."/>
            <person name="Wang M."/>
            <person name="Zifcakova L."/>
            <person name="Wipf D."/>
            <person name="Zambonelli A."/>
            <person name="Paolocci F."/>
            <person name="Nowrousian M."/>
            <person name="Ottonello S."/>
            <person name="Baldrian P."/>
            <person name="Spatafora J.W."/>
            <person name="Henrissat B."/>
            <person name="Nagy L.G."/>
            <person name="Aury J.M."/>
            <person name="Wincker P."/>
            <person name="Grigoriev I.V."/>
            <person name="Bonfante P."/>
            <person name="Martin F.M."/>
        </authorList>
    </citation>
    <scope>NUCLEOTIDE SEQUENCE [LARGE SCALE GENOMIC DNA]</scope>
    <source>
        <strain evidence="1 2">CCBAS932</strain>
    </source>
</reference>
<proteinExistence type="predicted"/>
<dbReference type="EMBL" id="ML119147">
    <property type="protein sequence ID" value="RPB09882.1"/>
    <property type="molecule type" value="Genomic_DNA"/>
</dbReference>
<dbReference type="InParanoid" id="A0A3N4KKQ3"/>